<gene>
    <name evidence="9" type="ORF">BJ994_001857</name>
</gene>
<dbReference type="PANTHER" id="PTHR19139">
    <property type="entry name" value="AQUAPORIN TRANSPORTER"/>
    <property type="match status" value="1"/>
</dbReference>
<organism evidence="9 10">
    <name type="scientific">Arthrobacter pigmenti</name>
    <dbReference type="NCBI Taxonomy" id="271432"/>
    <lineage>
        <taxon>Bacteria</taxon>
        <taxon>Bacillati</taxon>
        <taxon>Actinomycetota</taxon>
        <taxon>Actinomycetes</taxon>
        <taxon>Micrococcales</taxon>
        <taxon>Micrococcaceae</taxon>
        <taxon>Arthrobacter</taxon>
    </lineage>
</organism>
<protein>
    <submittedName>
        <fullName evidence="9">Aquaporin Z</fullName>
    </submittedName>
</protein>
<keyword evidence="10" id="KW-1185">Reference proteome</keyword>
<dbReference type="Gene3D" id="1.20.1080.10">
    <property type="entry name" value="Glycerol uptake facilitator protein"/>
    <property type="match status" value="1"/>
</dbReference>
<dbReference type="SUPFAM" id="SSF81338">
    <property type="entry name" value="Aquaporin-like"/>
    <property type="match status" value="1"/>
</dbReference>
<proteinExistence type="inferred from homology"/>
<dbReference type="InterPro" id="IPR023271">
    <property type="entry name" value="Aquaporin-like"/>
</dbReference>
<keyword evidence="6" id="KW-0813">Transport</keyword>
<dbReference type="Pfam" id="PF00230">
    <property type="entry name" value="MIP"/>
    <property type="match status" value="1"/>
</dbReference>
<evidence type="ECO:0000256" key="2">
    <source>
        <dbReference type="ARBA" id="ARBA00006175"/>
    </source>
</evidence>
<dbReference type="AlphaFoldDB" id="A0A846RX42"/>
<name>A0A846RX42_9MICC</name>
<feature type="transmembrane region" description="Helical" evidence="8">
    <location>
        <begin position="217"/>
        <end position="240"/>
    </location>
</feature>
<dbReference type="EMBL" id="JAATJL010000001">
    <property type="protein sequence ID" value="NJC22781.1"/>
    <property type="molecule type" value="Genomic_DNA"/>
</dbReference>
<dbReference type="PANTHER" id="PTHR19139:SF199">
    <property type="entry name" value="MIP17260P"/>
    <property type="match status" value="1"/>
</dbReference>
<feature type="region of interest" description="Disordered" evidence="7">
    <location>
        <begin position="251"/>
        <end position="338"/>
    </location>
</feature>
<comment type="subcellular location">
    <subcellularLocation>
        <location evidence="1">Membrane</location>
        <topology evidence="1">Multi-pass membrane protein</topology>
    </subcellularLocation>
</comment>
<dbReference type="InterPro" id="IPR000425">
    <property type="entry name" value="MIP"/>
</dbReference>
<dbReference type="GO" id="GO:0005886">
    <property type="term" value="C:plasma membrane"/>
    <property type="evidence" value="ECO:0007669"/>
    <property type="project" value="TreeGrafter"/>
</dbReference>
<feature type="transmembrane region" description="Helical" evidence="8">
    <location>
        <begin position="179"/>
        <end position="197"/>
    </location>
</feature>
<feature type="compositionally biased region" description="Basic and acidic residues" evidence="7">
    <location>
        <begin position="251"/>
        <end position="268"/>
    </location>
</feature>
<evidence type="ECO:0000256" key="8">
    <source>
        <dbReference type="SAM" id="Phobius"/>
    </source>
</evidence>
<feature type="compositionally biased region" description="Low complexity" evidence="7">
    <location>
        <begin position="269"/>
        <end position="284"/>
    </location>
</feature>
<feature type="transmembrane region" description="Helical" evidence="8">
    <location>
        <begin position="55"/>
        <end position="74"/>
    </location>
</feature>
<keyword evidence="4 8" id="KW-1133">Transmembrane helix</keyword>
<dbReference type="RefSeq" id="WP_167993571.1">
    <property type="nucleotide sequence ID" value="NZ_JAATJL010000001.1"/>
</dbReference>
<reference evidence="9 10" key="1">
    <citation type="submission" date="2020-03" db="EMBL/GenBank/DDBJ databases">
        <title>Sequencing the genomes of 1000 actinobacteria strains.</title>
        <authorList>
            <person name="Klenk H.-P."/>
        </authorList>
    </citation>
    <scope>NUCLEOTIDE SEQUENCE [LARGE SCALE GENOMIC DNA]</scope>
    <source>
        <strain evidence="9 10">DSM 16403</strain>
    </source>
</reference>
<evidence type="ECO:0000256" key="7">
    <source>
        <dbReference type="SAM" id="MobiDB-lite"/>
    </source>
</evidence>
<comment type="caution">
    <text evidence="9">The sequence shown here is derived from an EMBL/GenBank/DDBJ whole genome shotgun (WGS) entry which is preliminary data.</text>
</comment>
<feature type="transmembrane region" description="Helical" evidence="8">
    <location>
        <begin position="21"/>
        <end position="43"/>
    </location>
</feature>
<accession>A0A846RX42</accession>
<comment type="similarity">
    <text evidence="2 6">Belongs to the MIP/aquaporin (TC 1.A.8) family.</text>
</comment>
<evidence type="ECO:0000256" key="5">
    <source>
        <dbReference type="ARBA" id="ARBA00023136"/>
    </source>
</evidence>
<sequence>MQEARSEAHVTSAARDETKPGLLTGSLIEALGAFFIVLAGFGVTMLNPQGGFGPGFAFGLAFLVVIAAFGRLSGGYFNPALTLGLAMAGKTPWRAVLPFIVAQTVGALAAASFFWLIFTTHPQEIQIAGLFSTAANGYAENSANAFPLASILLVEVVATALLTAVVLGSTGRLASRAAAPFAIGLSYAVLLTALAPLDNGGLNPARSLAAAVFAEPLALQQVWLFWVAPLLGALIAGLLYRSVELGQRVSAEKTHDDGGARDDVEPDTHPAAPAVAGSAVAAAASHHEGHNAPAKRDGETGTDEARTFFEDSSPEDPAQPNGNDNDDNDAGQTRHSQG</sequence>
<evidence type="ECO:0000256" key="1">
    <source>
        <dbReference type="ARBA" id="ARBA00004141"/>
    </source>
</evidence>
<feature type="compositionally biased region" description="Basic and acidic residues" evidence="7">
    <location>
        <begin position="285"/>
        <end position="309"/>
    </location>
</feature>
<evidence type="ECO:0000256" key="4">
    <source>
        <dbReference type="ARBA" id="ARBA00022989"/>
    </source>
</evidence>
<dbReference type="PRINTS" id="PR00783">
    <property type="entry name" value="MINTRINSICP"/>
</dbReference>
<evidence type="ECO:0000313" key="10">
    <source>
        <dbReference type="Proteomes" id="UP000547458"/>
    </source>
</evidence>
<keyword evidence="5 8" id="KW-0472">Membrane</keyword>
<feature type="transmembrane region" description="Helical" evidence="8">
    <location>
        <begin position="95"/>
        <end position="118"/>
    </location>
</feature>
<feature type="transmembrane region" description="Helical" evidence="8">
    <location>
        <begin position="145"/>
        <end position="167"/>
    </location>
</feature>
<evidence type="ECO:0000313" key="9">
    <source>
        <dbReference type="EMBL" id="NJC22781.1"/>
    </source>
</evidence>
<keyword evidence="3 6" id="KW-0812">Transmembrane</keyword>
<dbReference type="GO" id="GO:0015250">
    <property type="term" value="F:water channel activity"/>
    <property type="evidence" value="ECO:0007669"/>
    <property type="project" value="TreeGrafter"/>
</dbReference>
<evidence type="ECO:0000256" key="6">
    <source>
        <dbReference type="RuleBase" id="RU000477"/>
    </source>
</evidence>
<evidence type="ECO:0000256" key="3">
    <source>
        <dbReference type="ARBA" id="ARBA00022692"/>
    </source>
</evidence>
<dbReference type="InterPro" id="IPR034294">
    <property type="entry name" value="Aquaporin_transptr"/>
</dbReference>
<dbReference type="Proteomes" id="UP000547458">
    <property type="component" value="Unassembled WGS sequence"/>
</dbReference>